<dbReference type="GeneID" id="54477204"/>
<dbReference type="PANTHER" id="PTHR24072">
    <property type="entry name" value="RHO FAMILY GTPASE"/>
    <property type="match status" value="1"/>
</dbReference>
<dbReference type="GO" id="GO:0003924">
    <property type="term" value="F:GTPase activity"/>
    <property type="evidence" value="ECO:0007669"/>
    <property type="project" value="InterPro"/>
</dbReference>
<dbReference type="OrthoDB" id="25896at2759"/>
<dbReference type="Proteomes" id="UP000799767">
    <property type="component" value="Unassembled WGS sequence"/>
</dbReference>
<evidence type="ECO:0000313" key="4">
    <source>
        <dbReference type="Proteomes" id="UP000799767"/>
    </source>
</evidence>
<dbReference type="InterPro" id="IPR001806">
    <property type="entry name" value="Small_GTPase"/>
</dbReference>
<name>A0A6A6PL79_9PEZI</name>
<dbReference type="Pfam" id="PF00071">
    <property type="entry name" value="Ras"/>
    <property type="match status" value="1"/>
</dbReference>
<dbReference type="InterPro" id="IPR027417">
    <property type="entry name" value="P-loop_NTPase"/>
</dbReference>
<keyword evidence="2" id="KW-0342">GTP-binding</keyword>
<keyword evidence="4" id="KW-1185">Reference proteome</keyword>
<dbReference type="GO" id="GO:0005525">
    <property type="term" value="F:GTP binding"/>
    <property type="evidence" value="ECO:0007669"/>
    <property type="project" value="UniProtKB-KW"/>
</dbReference>
<evidence type="ECO:0000256" key="1">
    <source>
        <dbReference type="ARBA" id="ARBA00022741"/>
    </source>
</evidence>
<gene>
    <name evidence="3" type="ORF">BDY17DRAFT_318598</name>
</gene>
<protein>
    <submittedName>
        <fullName evidence="3">Rho protein</fullName>
    </submittedName>
</protein>
<dbReference type="SUPFAM" id="SSF52540">
    <property type="entry name" value="P-loop containing nucleoside triphosphate hydrolases"/>
    <property type="match status" value="1"/>
</dbReference>
<organism evidence="3 4">
    <name type="scientific">Neohortaea acidophila</name>
    <dbReference type="NCBI Taxonomy" id="245834"/>
    <lineage>
        <taxon>Eukaryota</taxon>
        <taxon>Fungi</taxon>
        <taxon>Dikarya</taxon>
        <taxon>Ascomycota</taxon>
        <taxon>Pezizomycotina</taxon>
        <taxon>Dothideomycetes</taxon>
        <taxon>Dothideomycetidae</taxon>
        <taxon>Mycosphaerellales</taxon>
        <taxon>Teratosphaeriaceae</taxon>
        <taxon>Neohortaea</taxon>
    </lineage>
</organism>
<dbReference type="GO" id="GO:0007264">
    <property type="term" value="P:small GTPase-mediated signal transduction"/>
    <property type="evidence" value="ECO:0007669"/>
    <property type="project" value="InterPro"/>
</dbReference>
<reference evidence="3" key="1">
    <citation type="journal article" date="2020" name="Stud. Mycol.">
        <title>101 Dothideomycetes genomes: a test case for predicting lifestyles and emergence of pathogens.</title>
        <authorList>
            <person name="Haridas S."/>
            <person name="Albert R."/>
            <person name="Binder M."/>
            <person name="Bloem J."/>
            <person name="Labutti K."/>
            <person name="Salamov A."/>
            <person name="Andreopoulos B."/>
            <person name="Baker S."/>
            <person name="Barry K."/>
            <person name="Bills G."/>
            <person name="Bluhm B."/>
            <person name="Cannon C."/>
            <person name="Castanera R."/>
            <person name="Culley D."/>
            <person name="Daum C."/>
            <person name="Ezra D."/>
            <person name="Gonzalez J."/>
            <person name="Henrissat B."/>
            <person name="Kuo A."/>
            <person name="Liang C."/>
            <person name="Lipzen A."/>
            <person name="Lutzoni F."/>
            <person name="Magnuson J."/>
            <person name="Mondo S."/>
            <person name="Nolan M."/>
            <person name="Ohm R."/>
            <person name="Pangilinan J."/>
            <person name="Park H.-J."/>
            <person name="Ramirez L."/>
            <person name="Alfaro M."/>
            <person name="Sun H."/>
            <person name="Tritt A."/>
            <person name="Yoshinaga Y."/>
            <person name="Zwiers L.-H."/>
            <person name="Turgeon B."/>
            <person name="Goodwin S."/>
            <person name="Spatafora J."/>
            <person name="Crous P."/>
            <person name="Grigoriev I."/>
        </authorList>
    </citation>
    <scope>NUCLEOTIDE SEQUENCE</scope>
    <source>
        <strain evidence="3">CBS 113389</strain>
    </source>
</reference>
<sequence>MANDSQPIPKVPILLLGDAGTGKSTFLSRLMLGSSTLNGSEKNLPTPRDMDQPFCLDIRMYNRPYRFEFYDTASPTNYSLLHPEVIILCYSIADPDSLKSVHTRWKSIVETHFNYDEQLPVILVGLMRDHRRKEDYEGRVKPLDKGGDDEEDALVGRRVVYPQEALRIAQEMRLDKYCECSAVTGELFRECFEDIAKTAALTTTPKGGKSSAEYCTVM</sequence>
<proteinExistence type="predicted"/>
<dbReference type="InterPro" id="IPR003578">
    <property type="entry name" value="Small_GTPase_Rho"/>
</dbReference>
<dbReference type="EMBL" id="MU001640">
    <property type="protein sequence ID" value="KAF2480027.1"/>
    <property type="molecule type" value="Genomic_DNA"/>
</dbReference>
<dbReference type="PROSITE" id="PS51419">
    <property type="entry name" value="RAB"/>
    <property type="match status" value="1"/>
</dbReference>
<accession>A0A6A6PL79</accession>
<keyword evidence="1" id="KW-0547">Nucleotide-binding</keyword>
<evidence type="ECO:0000313" key="3">
    <source>
        <dbReference type="EMBL" id="KAF2480027.1"/>
    </source>
</evidence>
<dbReference type="SMART" id="SM00173">
    <property type="entry name" value="RAS"/>
    <property type="match status" value="1"/>
</dbReference>
<evidence type="ECO:0000256" key="2">
    <source>
        <dbReference type="ARBA" id="ARBA00023134"/>
    </source>
</evidence>
<dbReference type="Gene3D" id="3.40.50.300">
    <property type="entry name" value="P-loop containing nucleotide triphosphate hydrolases"/>
    <property type="match status" value="1"/>
</dbReference>
<dbReference type="RefSeq" id="XP_033586597.1">
    <property type="nucleotide sequence ID" value="XM_033736202.1"/>
</dbReference>
<dbReference type="PRINTS" id="PR00449">
    <property type="entry name" value="RASTRNSFRMNG"/>
</dbReference>
<dbReference type="SMART" id="SM00174">
    <property type="entry name" value="RHO"/>
    <property type="match status" value="1"/>
</dbReference>
<dbReference type="AlphaFoldDB" id="A0A6A6PL79"/>